<evidence type="ECO:0000256" key="6">
    <source>
        <dbReference type="ARBA" id="ARBA00023235"/>
    </source>
</evidence>
<feature type="domain" description="PpiC" evidence="8">
    <location>
        <begin position="177"/>
        <end position="278"/>
    </location>
</feature>
<evidence type="ECO:0000313" key="10">
    <source>
        <dbReference type="Proteomes" id="UP001500604"/>
    </source>
</evidence>
<comment type="caution">
    <text evidence="9">The sequence shown here is derived from an EMBL/GenBank/DDBJ whole genome shotgun (WGS) entry which is preliminary data.</text>
</comment>
<dbReference type="Gene3D" id="3.10.50.40">
    <property type="match status" value="2"/>
</dbReference>
<gene>
    <name evidence="7" type="primary">surA</name>
    <name evidence="9" type="ORF">GCM10023116_33390</name>
</gene>
<dbReference type="InterPro" id="IPR000297">
    <property type="entry name" value="PPIase_PpiC"/>
</dbReference>
<evidence type="ECO:0000259" key="8">
    <source>
        <dbReference type="PROSITE" id="PS50198"/>
    </source>
</evidence>
<evidence type="ECO:0000256" key="4">
    <source>
        <dbReference type="ARBA" id="ARBA00023110"/>
    </source>
</evidence>
<dbReference type="EC" id="5.2.1.8" evidence="7"/>
<feature type="signal peptide" evidence="7">
    <location>
        <begin position="1"/>
        <end position="26"/>
    </location>
</feature>
<dbReference type="PANTHER" id="PTHR47637">
    <property type="entry name" value="CHAPERONE SURA"/>
    <property type="match status" value="1"/>
</dbReference>
<evidence type="ECO:0000256" key="7">
    <source>
        <dbReference type="HAMAP-Rule" id="MF_01183"/>
    </source>
</evidence>
<comment type="domain">
    <text evidence="7">The PPIase activity resides only in the second parvulin domain. The N-terminal region and the C-terminal tail are necessary and sufficient for the chaperone activity of SurA. The PPIase activity is dispensable for SurA to function as a chaperone. The N-terminal region and the C-terminal tail are also required for porin recognition.</text>
</comment>
<keyword evidence="4 7" id="KW-0697">Rotamase</keyword>
<dbReference type="Proteomes" id="UP001500604">
    <property type="component" value="Unassembled WGS sequence"/>
</dbReference>
<dbReference type="InterPro" id="IPR023034">
    <property type="entry name" value="PPIase_SurA"/>
</dbReference>
<organism evidence="9 10">
    <name type="scientific">Kistimonas scapharcae</name>
    <dbReference type="NCBI Taxonomy" id="1036133"/>
    <lineage>
        <taxon>Bacteria</taxon>
        <taxon>Pseudomonadati</taxon>
        <taxon>Pseudomonadota</taxon>
        <taxon>Gammaproteobacteria</taxon>
        <taxon>Oceanospirillales</taxon>
        <taxon>Endozoicomonadaceae</taxon>
        <taxon>Kistimonas</taxon>
    </lineage>
</organism>
<dbReference type="SUPFAM" id="SSF109998">
    <property type="entry name" value="Triger factor/SurA peptide-binding domain-like"/>
    <property type="match status" value="1"/>
</dbReference>
<sequence precursor="true">MKNRLLGVLLPAVMTAMTLAGTPAMAKVVPLDRIVAVVDNDVIMESDLDTRLKAVKRQLQERNTALPPEHVLKQQILERLVIENLQLQIAGRTGIRVDDWALNDAIRSIAERNGMTIEQFQKALEADGLSYREARNEIRREMLINRVRQRQVLERIQVTDRDIDNYLNSEEGKQQLAVEYRLGHILVALPEGASPSEIQAANSKADGIVEQLKKGADFSQVAVAQSQGQKALEGGDLGWRKADQLPSLFASAVKDLQKGDISQPIRSPSGFHIVKLFDKRGDEKLLQEQLHVRHILIRPNEVRSDFEAQEMAKNLYKRLQSGADFGELARAYSDDTGTALNGGDLNWVSPNDMVPAFRDQMMNVPQNTVSIPFRSRFGWHILEVLGKRKEDVSNRVQRARIQEMLRNRKYEEELQVWLRELRDQAYVEIKL</sequence>
<dbReference type="GO" id="GO:0016853">
    <property type="term" value="F:isomerase activity"/>
    <property type="evidence" value="ECO:0007669"/>
    <property type="project" value="UniProtKB-KW"/>
</dbReference>
<keyword evidence="3 7" id="KW-0574">Periplasm</keyword>
<evidence type="ECO:0000256" key="5">
    <source>
        <dbReference type="ARBA" id="ARBA00023186"/>
    </source>
</evidence>
<keyword evidence="5 7" id="KW-0143">Chaperone</keyword>
<dbReference type="Pfam" id="PF13616">
    <property type="entry name" value="Rotamase_3"/>
    <property type="match status" value="1"/>
</dbReference>
<protein>
    <recommendedName>
        <fullName evidence="7">Chaperone SurA</fullName>
    </recommendedName>
    <alternativeName>
        <fullName evidence="7">Peptidyl-prolyl cis-trans isomerase SurA</fullName>
        <shortName evidence="7">PPIase SurA</shortName>
        <ecNumber evidence="7">5.2.1.8</ecNumber>
    </alternativeName>
    <alternativeName>
        <fullName evidence="7">Rotamase SurA</fullName>
    </alternativeName>
</protein>
<dbReference type="PANTHER" id="PTHR47637:SF1">
    <property type="entry name" value="CHAPERONE SURA"/>
    <property type="match status" value="1"/>
</dbReference>
<dbReference type="InterPro" id="IPR050280">
    <property type="entry name" value="OMP_Chaperone_SurA"/>
</dbReference>
<keyword evidence="2 7" id="KW-0677">Repeat</keyword>
<dbReference type="InterPro" id="IPR046357">
    <property type="entry name" value="PPIase_dom_sf"/>
</dbReference>
<keyword evidence="10" id="KW-1185">Reference proteome</keyword>
<comment type="subcellular location">
    <subcellularLocation>
        <location evidence="7">Periplasm</location>
    </subcellularLocation>
    <text evidence="7">Is capable of associating with the outer membrane.</text>
</comment>
<dbReference type="EMBL" id="BAABFL010000435">
    <property type="protein sequence ID" value="GAA4651056.1"/>
    <property type="molecule type" value="Genomic_DNA"/>
</dbReference>
<dbReference type="InterPro" id="IPR027304">
    <property type="entry name" value="Trigger_fact/SurA_dom_sf"/>
</dbReference>
<evidence type="ECO:0000256" key="2">
    <source>
        <dbReference type="ARBA" id="ARBA00022737"/>
    </source>
</evidence>
<dbReference type="RefSeq" id="WP_345197359.1">
    <property type="nucleotide sequence ID" value="NZ_BAABFL010000435.1"/>
</dbReference>
<dbReference type="Gene3D" id="1.10.4030.10">
    <property type="entry name" value="Porin chaperone SurA, peptide-binding domain"/>
    <property type="match status" value="1"/>
</dbReference>
<name>A0ABP8V586_9GAMM</name>
<accession>A0ABP8V586</accession>
<evidence type="ECO:0000256" key="3">
    <source>
        <dbReference type="ARBA" id="ARBA00022764"/>
    </source>
</evidence>
<dbReference type="Pfam" id="PF00639">
    <property type="entry name" value="Rotamase"/>
    <property type="match status" value="1"/>
</dbReference>
<comment type="catalytic activity">
    <reaction evidence="7">
        <text>[protein]-peptidylproline (omega=180) = [protein]-peptidylproline (omega=0)</text>
        <dbReference type="Rhea" id="RHEA:16237"/>
        <dbReference type="Rhea" id="RHEA-COMP:10747"/>
        <dbReference type="Rhea" id="RHEA-COMP:10748"/>
        <dbReference type="ChEBI" id="CHEBI:83833"/>
        <dbReference type="ChEBI" id="CHEBI:83834"/>
        <dbReference type="EC" id="5.2.1.8"/>
    </reaction>
</comment>
<feature type="chain" id="PRO_5044900839" description="Chaperone SurA" evidence="7">
    <location>
        <begin position="27"/>
        <end position="431"/>
    </location>
</feature>
<reference evidence="10" key="1">
    <citation type="journal article" date="2019" name="Int. J. Syst. Evol. Microbiol.">
        <title>The Global Catalogue of Microorganisms (GCM) 10K type strain sequencing project: providing services to taxonomists for standard genome sequencing and annotation.</title>
        <authorList>
            <consortium name="The Broad Institute Genomics Platform"/>
            <consortium name="The Broad Institute Genome Sequencing Center for Infectious Disease"/>
            <person name="Wu L."/>
            <person name="Ma J."/>
        </authorList>
    </citation>
    <scope>NUCLEOTIDE SEQUENCE [LARGE SCALE GENOMIC DNA]</scope>
    <source>
        <strain evidence="10">JCM 17805</strain>
    </source>
</reference>
<dbReference type="Pfam" id="PF09312">
    <property type="entry name" value="SurA_N"/>
    <property type="match status" value="1"/>
</dbReference>
<evidence type="ECO:0000256" key="1">
    <source>
        <dbReference type="ARBA" id="ARBA00022729"/>
    </source>
</evidence>
<keyword evidence="1 7" id="KW-0732">Signal</keyword>
<dbReference type="InterPro" id="IPR015391">
    <property type="entry name" value="SurA_N"/>
</dbReference>
<dbReference type="HAMAP" id="MF_01183">
    <property type="entry name" value="Chaperone_SurA"/>
    <property type="match status" value="1"/>
</dbReference>
<dbReference type="PROSITE" id="PS50198">
    <property type="entry name" value="PPIC_PPIASE_2"/>
    <property type="match status" value="2"/>
</dbReference>
<keyword evidence="6 7" id="KW-0413">Isomerase</keyword>
<proteinExistence type="inferred from homology"/>
<dbReference type="SUPFAM" id="SSF54534">
    <property type="entry name" value="FKBP-like"/>
    <property type="match status" value="2"/>
</dbReference>
<comment type="function">
    <text evidence="7">Chaperone involved in the correct folding and assembly of outer membrane proteins. Recognizes specific patterns of aromatic residues and the orientation of their side chains, which are found more frequently in integral outer membrane proteins. May act in both early periplasmic and late outer membrane-associated steps of protein maturation.</text>
</comment>
<evidence type="ECO:0000313" key="9">
    <source>
        <dbReference type="EMBL" id="GAA4651056.1"/>
    </source>
</evidence>
<feature type="domain" description="PpiC" evidence="8">
    <location>
        <begin position="287"/>
        <end position="386"/>
    </location>
</feature>